<dbReference type="InterPro" id="IPR003313">
    <property type="entry name" value="AraC-bd"/>
</dbReference>
<keyword evidence="2" id="KW-0238">DNA-binding</keyword>
<dbReference type="InterPro" id="IPR014710">
    <property type="entry name" value="RmlC-like_jellyroll"/>
</dbReference>
<keyword evidence="3" id="KW-0804">Transcription</keyword>
<dbReference type="AlphaFoldDB" id="A0A6N8JNH9"/>
<organism evidence="5 6">
    <name type="scientific">Adlercreutzia mucosicola</name>
    <dbReference type="NCBI Taxonomy" id="580026"/>
    <lineage>
        <taxon>Bacteria</taxon>
        <taxon>Bacillati</taxon>
        <taxon>Actinomycetota</taxon>
        <taxon>Coriobacteriia</taxon>
        <taxon>Eggerthellales</taxon>
        <taxon>Eggerthellaceae</taxon>
        <taxon>Adlercreutzia</taxon>
    </lineage>
</organism>
<evidence type="ECO:0000256" key="2">
    <source>
        <dbReference type="ARBA" id="ARBA00023125"/>
    </source>
</evidence>
<evidence type="ECO:0000256" key="1">
    <source>
        <dbReference type="ARBA" id="ARBA00023015"/>
    </source>
</evidence>
<dbReference type="SUPFAM" id="SSF46689">
    <property type="entry name" value="Homeodomain-like"/>
    <property type="match status" value="1"/>
</dbReference>
<dbReference type="Gene3D" id="2.60.120.10">
    <property type="entry name" value="Jelly Rolls"/>
    <property type="match status" value="1"/>
</dbReference>
<dbReference type="Gene3D" id="1.10.10.60">
    <property type="entry name" value="Homeodomain-like"/>
    <property type="match status" value="1"/>
</dbReference>
<dbReference type="Pfam" id="PF02311">
    <property type="entry name" value="AraC_binding"/>
    <property type="match status" value="1"/>
</dbReference>
<dbReference type="InterPro" id="IPR018060">
    <property type="entry name" value="HTH_AraC"/>
</dbReference>
<dbReference type="InterPro" id="IPR009057">
    <property type="entry name" value="Homeodomain-like_sf"/>
</dbReference>
<proteinExistence type="predicted"/>
<dbReference type="PANTHER" id="PTHR46796">
    <property type="entry name" value="HTH-TYPE TRANSCRIPTIONAL ACTIVATOR RHAS-RELATED"/>
    <property type="match status" value="1"/>
</dbReference>
<dbReference type="SUPFAM" id="SSF51215">
    <property type="entry name" value="Regulatory protein AraC"/>
    <property type="match status" value="1"/>
</dbReference>
<evidence type="ECO:0000259" key="4">
    <source>
        <dbReference type="PROSITE" id="PS01124"/>
    </source>
</evidence>
<dbReference type="SMART" id="SM00342">
    <property type="entry name" value="HTH_ARAC"/>
    <property type="match status" value="1"/>
</dbReference>
<dbReference type="PROSITE" id="PS01124">
    <property type="entry name" value="HTH_ARAC_FAMILY_2"/>
    <property type="match status" value="1"/>
</dbReference>
<accession>A0A6N8JNH9</accession>
<gene>
    <name evidence="5" type="ORF">GKZ27_06710</name>
</gene>
<reference evidence="5 6" key="1">
    <citation type="submission" date="2019-12" db="EMBL/GenBank/DDBJ databases">
        <title>Microbes associate with the intestines of laboratory mice.</title>
        <authorList>
            <person name="Navarre W."/>
            <person name="Wong E."/>
        </authorList>
    </citation>
    <scope>NUCLEOTIDE SEQUENCE [LARGE SCALE GENOMIC DNA]</scope>
    <source>
        <strain evidence="5 6">NM66_B29</strain>
    </source>
</reference>
<name>A0A6N8JNH9_9ACTN</name>
<evidence type="ECO:0000313" key="5">
    <source>
        <dbReference type="EMBL" id="MVX61142.1"/>
    </source>
</evidence>
<evidence type="ECO:0000313" key="6">
    <source>
        <dbReference type="Proteomes" id="UP000463388"/>
    </source>
</evidence>
<dbReference type="Proteomes" id="UP000463388">
    <property type="component" value="Unassembled WGS sequence"/>
</dbReference>
<comment type="caution">
    <text evidence="5">The sequence shown here is derived from an EMBL/GenBank/DDBJ whole genome shotgun (WGS) entry which is preliminary data.</text>
</comment>
<dbReference type="GO" id="GO:0003700">
    <property type="term" value="F:DNA-binding transcription factor activity"/>
    <property type="evidence" value="ECO:0007669"/>
    <property type="project" value="InterPro"/>
</dbReference>
<feature type="domain" description="HTH araC/xylS-type" evidence="4">
    <location>
        <begin position="246"/>
        <end position="343"/>
    </location>
</feature>
<dbReference type="PANTHER" id="PTHR46796:SF2">
    <property type="entry name" value="TRANSCRIPTIONAL REGULATORY PROTEIN"/>
    <property type="match status" value="1"/>
</dbReference>
<keyword evidence="6" id="KW-1185">Reference proteome</keyword>
<dbReference type="InterPro" id="IPR050204">
    <property type="entry name" value="AraC_XylS_family_regulators"/>
</dbReference>
<dbReference type="InterPro" id="IPR037923">
    <property type="entry name" value="HTH-like"/>
</dbReference>
<keyword evidence="1" id="KW-0805">Transcription regulation</keyword>
<dbReference type="EMBL" id="WSRR01000014">
    <property type="protein sequence ID" value="MVX61142.1"/>
    <property type="molecule type" value="Genomic_DNA"/>
</dbReference>
<dbReference type="Pfam" id="PF12833">
    <property type="entry name" value="HTH_18"/>
    <property type="match status" value="1"/>
</dbReference>
<sequence>MNANGCGCAFAVFLEQKMPHEHQHPPIALMDDEPPIAHCPSERTMPQRARCSLSSLAAAQPECNTVAPQRPLRNFVQEPGRRGRYHGSLMKQLIEQPRESVRRVLGGAVEMRRFRGIDQPFAPHVHDYPVIGLVRRGQRLMTCGQARYELASGQLLALNPEQPHGCVPCGEESLVYDSLALLHWPDCPALEGPAVTDRTAAARFAGLIARLEAPVIDEAAAEEQLTLLLCRLARVSEPAARPGAAQAMASYLQSHRADAVCLSDLAAVAATSRYGALRAFQASFGITPMRYLVALRAETARRALAAGARCADAAQEAGFADQAHLTRVFKERFGITPSAYRKAVS</sequence>
<dbReference type="GO" id="GO:0043565">
    <property type="term" value="F:sequence-specific DNA binding"/>
    <property type="evidence" value="ECO:0007669"/>
    <property type="project" value="InterPro"/>
</dbReference>
<evidence type="ECO:0000256" key="3">
    <source>
        <dbReference type="ARBA" id="ARBA00023163"/>
    </source>
</evidence>
<protein>
    <submittedName>
        <fullName evidence="5">Helix-turn-helix domain-containing protein</fullName>
    </submittedName>
</protein>